<accession>A0A941EQT7</accession>
<dbReference type="AlphaFoldDB" id="A0A941EQT7"/>
<proteinExistence type="predicted"/>
<protein>
    <submittedName>
        <fullName evidence="1">Sel1 repeat family protein</fullName>
    </submittedName>
</protein>
<comment type="caution">
    <text evidence="1">The sequence shown here is derived from an EMBL/GenBank/DDBJ whole genome shotgun (WGS) entry which is preliminary data.</text>
</comment>
<dbReference type="SMART" id="SM00671">
    <property type="entry name" value="SEL1"/>
    <property type="match status" value="5"/>
</dbReference>
<dbReference type="PANTHER" id="PTHR11102">
    <property type="entry name" value="SEL-1-LIKE PROTEIN"/>
    <property type="match status" value="1"/>
</dbReference>
<dbReference type="Gene3D" id="1.25.40.10">
    <property type="entry name" value="Tetratricopeptide repeat domain"/>
    <property type="match status" value="1"/>
</dbReference>
<dbReference type="InterPro" id="IPR006597">
    <property type="entry name" value="Sel1-like"/>
</dbReference>
<keyword evidence="2" id="KW-1185">Reference proteome</keyword>
<evidence type="ECO:0000313" key="1">
    <source>
        <dbReference type="EMBL" id="MBR7835681.1"/>
    </source>
</evidence>
<dbReference type="GO" id="GO:0042802">
    <property type="term" value="F:identical protein binding"/>
    <property type="evidence" value="ECO:0007669"/>
    <property type="project" value="InterPro"/>
</dbReference>
<dbReference type="RefSeq" id="WP_212530173.1">
    <property type="nucleotide sequence ID" value="NZ_JAGSOG010000105.1"/>
</dbReference>
<organism evidence="1 2">
    <name type="scientific">Actinospica durhamensis</name>
    <dbReference type="NCBI Taxonomy" id="1508375"/>
    <lineage>
        <taxon>Bacteria</taxon>
        <taxon>Bacillati</taxon>
        <taxon>Actinomycetota</taxon>
        <taxon>Actinomycetes</taxon>
        <taxon>Catenulisporales</taxon>
        <taxon>Actinospicaceae</taxon>
        <taxon>Actinospica</taxon>
    </lineage>
</organism>
<gene>
    <name evidence="1" type="ORF">KDL01_20565</name>
</gene>
<dbReference type="InterPro" id="IPR011990">
    <property type="entry name" value="TPR-like_helical_dom_sf"/>
</dbReference>
<dbReference type="Pfam" id="PF07721">
    <property type="entry name" value="TPR_4"/>
    <property type="match status" value="1"/>
</dbReference>
<dbReference type="InterPro" id="IPR011717">
    <property type="entry name" value="TPR-4"/>
</dbReference>
<sequence>MATAATAGLAAVGGVFKLGADLLKDAYGDRAKQRLERSKEVRELADNRVGPDGELLLVRDAARRELLGIHEATRLPVEFSDPSLDPELPTYVTRDIDADLHTALKAATRTGGLFLLVGAAATGKTRCAFEAIRTVVPEWKLLLPSDAGEVRAHFKADVDLGRTVVWLNDVQLFLGVDGLRSAEIRRVLADVSRPVLFVGTMWNSTYEELTASDGMRRDAKTVLGMARRFPVVAFSESEWSRAEQLQAVDPRLAEAIRFRIEGTLPQTLASRLALIHRWAMVDDAYAASVMVAAMNARLCGVSEVLPAGLHERLAASCLSGEARATAEPDWFAKAVEWACRPVQEATSVGILSAVGVAIGETVGWRISDMLVDYAVTSGWQVSDEFWRLIMAEVDIPACVRAGFAAYNLGRTDLAEEAWRRSADAGDDQGMFNLAVALTKKGDPSEGEVWYRRSAESGNGTAMYNLAFVCLKRGDAAEAERWFRRSVEVGTGAGMNGLGWLLFTRGDSKEAEGWFRGAADAGYINGLANLGVVFECRGEEAEAELWHRRAAEAGDREGMFNLACMLDRHGETNCAATWFQRAAEAGIDPWSEGPS</sequence>
<dbReference type="Proteomes" id="UP000675781">
    <property type="component" value="Unassembled WGS sequence"/>
</dbReference>
<dbReference type="InterPro" id="IPR050767">
    <property type="entry name" value="Sel1_AlgK"/>
</dbReference>
<dbReference type="SUPFAM" id="SSF81901">
    <property type="entry name" value="HCP-like"/>
    <property type="match status" value="1"/>
</dbReference>
<evidence type="ECO:0000313" key="2">
    <source>
        <dbReference type="Proteomes" id="UP000675781"/>
    </source>
</evidence>
<reference evidence="1" key="1">
    <citation type="submission" date="2021-04" db="EMBL/GenBank/DDBJ databases">
        <title>Genome based classification of Actinospica acidithermotolerans sp. nov., an actinobacterium isolated from an Indonesian hot spring.</title>
        <authorList>
            <person name="Kusuma A.B."/>
            <person name="Putra K.E."/>
            <person name="Nafisah S."/>
            <person name="Loh J."/>
            <person name="Nouioui I."/>
            <person name="Goodfellow M."/>
        </authorList>
    </citation>
    <scope>NUCLEOTIDE SEQUENCE</scope>
    <source>
        <strain evidence="1">CSCA 57</strain>
    </source>
</reference>
<dbReference type="PANTHER" id="PTHR11102:SF160">
    <property type="entry name" value="ERAD-ASSOCIATED E3 UBIQUITIN-PROTEIN LIGASE COMPONENT HRD3"/>
    <property type="match status" value="1"/>
</dbReference>
<name>A0A941EQT7_9ACTN</name>
<dbReference type="EMBL" id="JAGSOG010000105">
    <property type="protein sequence ID" value="MBR7835681.1"/>
    <property type="molecule type" value="Genomic_DNA"/>
</dbReference>